<keyword evidence="4" id="KW-1017">Isopeptide bond</keyword>
<keyword evidence="9" id="KW-0539">Nucleus</keyword>
<evidence type="ECO:0000256" key="7">
    <source>
        <dbReference type="ARBA" id="ARBA00023015"/>
    </source>
</evidence>
<evidence type="ECO:0000256" key="5">
    <source>
        <dbReference type="ARBA" id="ARBA00022553"/>
    </source>
</evidence>
<dbReference type="PANTHER" id="PTHR31169">
    <property type="entry name" value="OS05G0300700 PROTEIN"/>
    <property type="match status" value="1"/>
</dbReference>
<feature type="compositionally biased region" description="Basic residues" evidence="10">
    <location>
        <begin position="103"/>
        <end position="115"/>
    </location>
</feature>
<evidence type="ECO:0000313" key="12">
    <source>
        <dbReference type="EMBL" id="KAF2885763.1"/>
    </source>
</evidence>
<dbReference type="OrthoDB" id="298344at2759"/>
<feature type="domain" description="Zinc-finger" evidence="11">
    <location>
        <begin position="149"/>
        <end position="244"/>
    </location>
</feature>
<keyword evidence="13" id="KW-1185">Reference proteome</keyword>
<dbReference type="PANTHER" id="PTHR31169:SF8">
    <property type="entry name" value="ZINC-FINGER DOMAIN OF MONOAMINE-OXIDASE A REPRESSOR R1 PROTEIN"/>
    <property type="match status" value="1"/>
</dbReference>
<evidence type="ECO:0000256" key="10">
    <source>
        <dbReference type="SAM" id="MobiDB-lite"/>
    </source>
</evidence>
<evidence type="ECO:0000256" key="3">
    <source>
        <dbReference type="ARBA" id="ARBA00022490"/>
    </source>
</evidence>
<evidence type="ECO:0000256" key="1">
    <source>
        <dbReference type="ARBA" id="ARBA00004123"/>
    </source>
</evidence>
<evidence type="ECO:0000256" key="2">
    <source>
        <dbReference type="ARBA" id="ARBA00004496"/>
    </source>
</evidence>
<feature type="compositionally biased region" description="Basic residues" evidence="10">
    <location>
        <begin position="50"/>
        <end position="60"/>
    </location>
</feature>
<organism evidence="12 13">
    <name type="scientific">Ignelater luminosus</name>
    <name type="common">Cucubano</name>
    <name type="synonym">Pyrophorus luminosus</name>
    <dbReference type="NCBI Taxonomy" id="2038154"/>
    <lineage>
        <taxon>Eukaryota</taxon>
        <taxon>Metazoa</taxon>
        <taxon>Ecdysozoa</taxon>
        <taxon>Arthropoda</taxon>
        <taxon>Hexapoda</taxon>
        <taxon>Insecta</taxon>
        <taxon>Pterygota</taxon>
        <taxon>Neoptera</taxon>
        <taxon>Endopterygota</taxon>
        <taxon>Coleoptera</taxon>
        <taxon>Polyphaga</taxon>
        <taxon>Elateriformia</taxon>
        <taxon>Elateroidea</taxon>
        <taxon>Elateridae</taxon>
        <taxon>Agrypninae</taxon>
        <taxon>Pyrophorini</taxon>
        <taxon>Ignelater</taxon>
    </lineage>
</organism>
<dbReference type="Pfam" id="PF10497">
    <property type="entry name" value="zf-4CXXC_R1"/>
    <property type="match status" value="1"/>
</dbReference>
<dbReference type="Proteomes" id="UP000801492">
    <property type="component" value="Unassembled WGS sequence"/>
</dbReference>
<sequence>MSSLADSEKSDYELLRERNIKERDAFFASLKNEEHGNALKDINDLGKALKTPKQKRNKRKASNDETFKFSGYIPESRRKSARLAKQSPSENYVLEEEESPKFTPKKKQMKKRRSTNSRAQRPVMKPPEAITEQDIANIAVSATKKTYSPNGTTCHQCRQKTADTKTICRSGFCIGVRGQFCGPCLRGRYAESVALALKDPKWACPGCRDECNCSFCRANAGKPPTGILAPLARENGYESVKHLLQELEGNLIGFEPQGKAIMH</sequence>
<feature type="region of interest" description="Disordered" evidence="10">
    <location>
        <begin position="45"/>
        <end position="127"/>
    </location>
</feature>
<evidence type="ECO:0000256" key="8">
    <source>
        <dbReference type="ARBA" id="ARBA00023163"/>
    </source>
</evidence>
<comment type="caution">
    <text evidence="12">The sequence shown here is derived from an EMBL/GenBank/DDBJ whole genome shotgun (WGS) entry which is preliminary data.</text>
</comment>
<reference evidence="12" key="1">
    <citation type="submission" date="2019-08" db="EMBL/GenBank/DDBJ databases">
        <title>The genome of the North American firefly Photinus pyralis.</title>
        <authorList>
            <consortium name="Photinus pyralis genome working group"/>
            <person name="Fallon T.R."/>
            <person name="Sander Lower S.E."/>
            <person name="Weng J.-K."/>
        </authorList>
    </citation>
    <scope>NUCLEOTIDE SEQUENCE</scope>
    <source>
        <strain evidence="12">TRF0915ILg1</strain>
        <tissue evidence="12">Whole body</tissue>
    </source>
</reference>
<gene>
    <name evidence="12" type="ORF">ILUMI_20398</name>
</gene>
<accession>A0A8K0G4W4</accession>
<proteinExistence type="predicted"/>
<comment type="subcellular location">
    <subcellularLocation>
        <location evidence="2">Cytoplasm</location>
    </subcellularLocation>
    <subcellularLocation>
        <location evidence="1">Nucleus</location>
    </subcellularLocation>
</comment>
<name>A0A8K0G4W4_IGNLU</name>
<dbReference type="InterPro" id="IPR040221">
    <property type="entry name" value="CDCA7/CDA7L"/>
</dbReference>
<evidence type="ECO:0000313" key="13">
    <source>
        <dbReference type="Proteomes" id="UP000801492"/>
    </source>
</evidence>
<keyword evidence="3" id="KW-0963">Cytoplasm</keyword>
<keyword evidence="7" id="KW-0805">Transcription regulation</keyword>
<evidence type="ECO:0000256" key="9">
    <source>
        <dbReference type="ARBA" id="ARBA00023242"/>
    </source>
</evidence>
<protein>
    <recommendedName>
        <fullName evidence="11">Zinc-finger domain-containing protein</fullName>
    </recommendedName>
</protein>
<dbReference type="InterPro" id="IPR018866">
    <property type="entry name" value="Znf-4CXXC_R1"/>
</dbReference>
<keyword evidence="8" id="KW-0804">Transcription</keyword>
<dbReference type="AlphaFoldDB" id="A0A8K0G4W4"/>
<evidence type="ECO:0000256" key="4">
    <source>
        <dbReference type="ARBA" id="ARBA00022499"/>
    </source>
</evidence>
<evidence type="ECO:0000259" key="11">
    <source>
        <dbReference type="Pfam" id="PF10497"/>
    </source>
</evidence>
<dbReference type="GO" id="GO:0006355">
    <property type="term" value="P:regulation of DNA-templated transcription"/>
    <property type="evidence" value="ECO:0007669"/>
    <property type="project" value="InterPro"/>
</dbReference>
<evidence type="ECO:0000256" key="6">
    <source>
        <dbReference type="ARBA" id="ARBA00022843"/>
    </source>
</evidence>
<dbReference type="EMBL" id="VTPC01089669">
    <property type="protein sequence ID" value="KAF2885763.1"/>
    <property type="molecule type" value="Genomic_DNA"/>
</dbReference>
<keyword evidence="6" id="KW-0832">Ubl conjugation</keyword>
<dbReference type="GO" id="GO:0005737">
    <property type="term" value="C:cytoplasm"/>
    <property type="evidence" value="ECO:0007669"/>
    <property type="project" value="UniProtKB-SubCell"/>
</dbReference>
<dbReference type="GO" id="GO:0005634">
    <property type="term" value="C:nucleus"/>
    <property type="evidence" value="ECO:0007669"/>
    <property type="project" value="UniProtKB-SubCell"/>
</dbReference>
<keyword evidence="5" id="KW-0597">Phosphoprotein</keyword>